<evidence type="ECO:0000313" key="3">
    <source>
        <dbReference type="Proteomes" id="UP001595834"/>
    </source>
</evidence>
<evidence type="ECO:0000313" key="2">
    <source>
        <dbReference type="EMBL" id="MFC4958792.1"/>
    </source>
</evidence>
<gene>
    <name evidence="2" type="ORF">ACFPFX_21120</name>
</gene>
<name>A0ABV9UQX3_9ACTN</name>
<dbReference type="RefSeq" id="WP_344379971.1">
    <property type="nucleotide sequence ID" value="NZ_BAAASQ010000032.1"/>
</dbReference>
<proteinExistence type="predicted"/>
<organism evidence="2 3">
    <name type="scientific">Streptomyces mauvecolor</name>
    <dbReference type="NCBI Taxonomy" id="58345"/>
    <lineage>
        <taxon>Bacteria</taxon>
        <taxon>Bacillati</taxon>
        <taxon>Actinomycetota</taxon>
        <taxon>Actinomycetes</taxon>
        <taxon>Kitasatosporales</taxon>
        <taxon>Streptomycetaceae</taxon>
        <taxon>Streptomyces</taxon>
    </lineage>
</organism>
<sequence>MAVRRPFRALCACILEDGSRTGHRLATAEADLAPHPPPQHRHAQHDEGFPAQYFRDIREVFADGRPPTRQADIGAMSRYVTAPSTDLA</sequence>
<feature type="region of interest" description="Disordered" evidence="1">
    <location>
        <begin position="65"/>
        <end position="88"/>
    </location>
</feature>
<accession>A0ABV9UQX3</accession>
<dbReference type="Proteomes" id="UP001595834">
    <property type="component" value="Unassembled WGS sequence"/>
</dbReference>
<reference evidence="3" key="1">
    <citation type="journal article" date="2019" name="Int. J. Syst. Evol. Microbiol.">
        <title>The Global Catalogue of Microorganisms (GCM) 10K type strain sequencing project: providing services to taxonomists for standard genome sequencing and annotation.</title>
        <authorList>
            <consortium name="The Broad Institute Genomics Platform"/>
            <consortium name="The Broad Institute Genome Sequencing Center for Infectious Disease"/>
            <person name="Wu L."/>
            <person name="Ma J."/>
        </authorList>
    </citation>
    <scope>NUCLEOTIDE SEQUENCE [LARGE SCALE GENOMIC DNA]</scope>
    <source>
        <strain evidence="3">CCM 7224</strain>
    </source>
</reference>
<dbReference type="EMBL" id="JBHSIZ010000021">
    <property type="protein sequence ID" value="MFC4958792.1"/>
    <property type="molecule type" value="Genomic_DNA"/>
</dbReference>
<feature type="region of interest" description="Disordered" evidence="1">
    <location>
        <begin position="25"/>
        <end position="45"/>
    </location>
</feature>
<protein>
    <submittedName>
        <fullName evidence="2">Uncharacterized protein</fullName>
    </submittedName>
</protein>
<comment type="caution">
    <text evidence="2">The sequence shown here is derived from an EMBL/GenBank/DDBJ whole genome shotgun (WGS) entry which is preliminary data.</text>
</comment>
<keyword evidence="3" id="KW-1185">Reference proteome</keyword>
<evidence type="ECO:0000256" key="1">
    <source>
        <dbReference type="SAM" id="MobiDB-lite"/>
    </source>
</evidence>